<dbReference type="InterPro" id="IPR018490">
    <property type="entry name" value="cNMP-bd_dom_sf"/>
</dbReference>
<keyword evidence="3" id="KW-0812">Transmembrane</keyword>
<dbReference type="CDD" id="cd00038">
    <property type="entry name" value="CAP_ED"/>
    <property type="match status" value="1"/>
</dbReference>
<keyword evidence="3" id="KW-1133">Transmembrane helix</keyword>
<gene>
    <name evidence="5" type="ORF">ABB27_01960</name>
</gene>
<proteinExistence type="predicted"/>
<keyword evidence="6" id="KW-1185">Reference proteome</keyword>
<dbReference type="InterPro" id="IPR000595">
    <property type="entry name" value="cNMP-bd_dom"/>
</dbReference>
<name>A0A0R0CRR4_9GAMM</name>
<keyword evidence="2" id="KW-0406">Ion transport</keyword>
<dbReference type="PANTHER" id="PTHR45638">
    <property type="entry name" value="CYCLIC NUCLEOTIDE-GATED CATION CHANNEL SUBUNIT A"/>
    <property type="match status" value="1"/>
</dbReference>
<protein>
    <recommendedName>
        <fullName evidence="4">Cyclic nucleotide-binding domain-containing protein</fullName>
    </recommendedName>
</protein>
<organism evidence="5 6">
    <name type="scientific">Stenotrophomonas terrae</name>
    <dbReference type="NCBI Taxonomy" id="405446"/>
    <lineage>
        <taxon>Bacteria</taxon>
        <taxon>Pseudomonadati</taxon>
        <taxon>Pseudomonadota</taxon>
        <taxon>Gammaproteobacteria</taxon>
        <taxon>Lysobacterales</taxon>
        <taxon>Lysobacteraceae</taxon>
        <taxon>Stenotrophomonas</taxon>
    </lineage>
</organism>
<dbReference type="Proteomes" id="UP000051863">
    <property type="component" value="Unassembled WGS sequence"/>
</dbReference>
<keyword evidence="3" id="KW-0472">Membrane</keyword>
<evidence type="ECO:0000256" key="1">
    <source>
        <dbReference type="ARBA" id="ARBA00004496"/>
    </source>
</evidence>
<dbReference type="PANTHER" id="PTHR45638:SF11">
    <property type="entry name" value="CYCLIC NUCLEOTIDE-GATED CATION CHANNEL SUBUNIT A"/>
    <property type="match status" value="1"/>
</dbReference>
<comment type="caution">
    <text evidence="5">The sequence shown here is derived from an EMBL/GenBank/DDBJ whole genome shotgun (WGS) entry which is preliminary data.</text>
</comment>
<accession>A0A0R0CRR4</accession>
<dbReference type="GO" id="GO:0005737">
    <property type="term" value="C:cytoplasm"/>
    <property type="evidence" value="ECO:0007669"/>
    <property type="project" value="UniProtKB-SubCell"/>
</dbReference>
<feature type="domain" description="Cyclic nucleotide-binding" evidence="4">
    <location>
        <begin position="98"/>
        <end position="213"/>
    </location>
</feature>
<evidence type="ECO:0000259" key="4">
    <source>
        <dbReference type="PROSITE" id="PS50042"/>
    </source>
</evidence>
<dbReference type="AlphaFoldDB" id="A0A0R0CRR4"/>
<dbReference type="OrthoDB" id="7946922at2"/>
<evidence type="ECO:0000313" key="5">
    <source>
        <dbReference type="EMBL" id="KRG72181.1"/>
    </source>
</evidence>
<reference evidence="5 6" key="1">
    <citation type="submission" date="2015-05" db="EMBL/GenBank/DDBJ databases">
        <title>Genome sequencing and analysis of members of genus Stenotrophomonas.</title>
        <authorList>
            <person name="Patil P.P."/>
            <person name="Midha S."/>
            <person name="Patil P.B."/>
        </authorList>
    </citation>
    <scope>NUCLEOTIDE SEQUENCE [LARGE SCALE GENOMIC DNA]</scope>
    <source>
        <strain evidence="5 6">DSM 18941</strain>
    </source>
</reference>
<evidence type="ECO:0000256" key="2">
    <source>
        <dbReference type="ARBA" id="ARBA00023286"/>
    </source>
</evidence>
<dbReference type="InterPro" id="IPR050866">
    <property type="entry name" value="CNG_cation_channel"/>
</dbReference>
<keyword evidence="2" id="KW-0813">Transport</keyword>
<dbReference type="PROSITE" id="PS50042">
    <property type="entry name" value="CNMP_BINDING_3"/>
    <property type="match status" value="1"/>
</dbReference>
<sequence>MDLNSFFQSALSLDGMVGHASYLLLILSMLMTRMMWLRSLAVGSGLLSITYSVMISDYVSATWEVIFVAVNVGQLSLQAYRNRISHFSVEERRFREAVLPLVEPAQARRVLDLGQWCEADAGEVLIRHGEQASHMLFIASGEVAVVVNDVVVGWCGAGALSGEISVLTDMPATATVVTAKPTRYLALERHALRTLMAREPEIEHAIDQCFRKDMRLKLAAANQAMADAGIRVEVVQTSLQ</sequence>
<dbReference type="Gene3D" id="2.60.120.10">
    <property type="entry name" value="Jelly Rolls"/>
    <property type="match status" value="1"/>
</dbReference>
<feature type="transmembrane region" description="Helical" evidence="3">
    <location>
        <begin position="35"/>
        <end position="55"/>
    </location>
</feature>
<dbReference type="EMBL" id="LDJJ01000006">
    <property type="protein sequence ID" value="KRG72181.1"/>
    <property type="molecule type" value="Genomic_DNA"/>
</dbReference>
<evidence type="ECO:0000313" key="6">
    <source>
        <dbReference type="Proteomes" id="UP000051863"/>
    </source>
</evidence>
<dbReference type="PATRIC" id="fig|405446.3.peg.3023"/>
<keyword evidence="2" id="KW-1071">Ligand-gated ion channel</keyword>
<dbReference type="InterPro" id="IPR014710">
    <property type="entry name" value="RmlC-like_jellyroll"/>
</dbReference>
<keyword evidence="2" id="KW-0407">Ion channel</keyword>
<dbReference type="RefSeq" id="WP_161809596.1">
    <property type="nucleotide sequence ID" value="NZ_LDJJ01000006.1"/>
</dbReference>
<dbReference type="SMART" id="SM00100">
    <property type="entry name" value="cNMP"/>
    <property type="match status" value="1"/>
</dbReference>
<feature type="transmembrane region" description="Helical" evidence="3">
    <location>
        <begin position="6"/>
        <end position="28"/>
    </location>
</feature>
<dbReference type="GO" id="GO:0005221">
    <property type="term" value="F:intracellularly cyclic nucleotide-activated monoatomic cation channel activity"/>
    <property type="evidence" value="ECO:0007669"/>
    <property type="project" value="InterPro"/>
</dbReference>
<dbReference type="GO" id="GO:0044877">
    <property type="term" value="F:protein-containing complex binding"/>
    <property type="evidence" value="ECO:0007669"/>
    <property type="project" value="TreeGrafter"/>
</dbReference>
<dbReference type="Pfam" id="PF00027">
    <property type="entry name" value="cNMP_binding"/>
    <property type="match status" value="1"/>
</dbReference>
<comment type="subcellular location">
    <subcellularLocation>
        <location evidence="1">Cytoplasm</location>
    </subcellularLocation>
</comment>
<dbReference type="SUPFAM" id="SSF51206">
    <property type="entry name" value="cAMP-binding domain-like"/>
    <property type="match status" value="1"/>
</dbReference>
<evidence type="ECO:0000256" key="3">
    <source>
        <dbReference type="SAM" id="Phobius"/>
    </source>
</evidence>